<feature type="compositionally biased region" description="Basic and acidic residues" evidence="8">
    <location>
        <begin position="641"/>
        <end position="651"/>
    </location>
</feature>
<evidence type="ECO:0000256" key="7">
    <source>
        <dbReference type="ARBA" id="ARBA00023306"/>
    </source>
</evidence>
<evidence type="ECO:0000313" key="10">
    <source>
        <dbReference type="EMBL" id="KTA99190.1"/>
    </source>
</evidence>
<evidence type="ECO:0000256" key="3">
    <source>
        <dbReference type="ARBA" id="ARBA00022741"/>
    </source>
</evidence>
<evidence type="ECO:0000256" key="6">
    <source>
        <dbReference type="ARBA" id="ARBA00023242"/>
    </source>
</evidence>
<dbReference type="GO" id="GO:0006289">
    <property type="term" value="P:nucleotide-excision repair"/>
    <property type="evidence" value="ECO:0007669"/>
    <property type="project" value="EnsemblFungi"/>
</dbReference>
<evidence type="ECO:0000313" key="12">
    <source>
        <dbReference type="Proteomes" id="UP000054886"/>
    </source>
</evidence>
<gene>
    <name evidence="11" type="ORF">AO440_004810</name>
    <name evidence="10" type="ORF">AO440_005080</name>
</gene>
<dbReference type="GO" id="GO:0005634">
    <property type="term" value="C:nucleus"/>
    <property type="evidence" value="ECO:0007669"/>
    <property type="project" value="UniProtKB-SubCell"/>
</dbReference>
<evidence type="ECO:0000256" key="1">
    <source>
        <dbReference type="ARBA" id="ARBA00004123"/>
    </source>
</evidence>
<evidence type="ECO:0000256" key="8">
    <source>
        <dbReference type="SAM" id="MobiDB-lite"/>
    </source>
</evidence>
<dbReference type="Pfam" id="PF03215">
    <property type="entry name" value="Rad17"/>
    <property type="match status" value="1"/>
</dbReference>
<comment type="caution">
    <text evidence="10">The sequence shown here is derived from an EMBL/GenBank/DDBJ whole genome shotgun (WGS) entry which is preliminary data.</text>
</comment>
<dbReference type="VEuPathDB" id="FungiDB:GWK60_L15939"/>
<evidence type="ECO:0000259" key="9">
    <source>
        <dbReference type="Pfam" id="PF25812"/>
    </source>
</evidence>
<dbReference type="Pfam" id="PF25812">
    <property type="entry name" value="RAD24_helical"/>
    <property type="match status" value="1"/>
</dbReference>
<proteinExistence type="inferred from homology"/>
<dbReference type="GO" id="GO:0003689">
    <property type="term" value="F:DNA clamp loader activity"/>
    <property type="evidence" value="ECO:0007669"/>
    <property type="project" value="EnsemblFungi"/>
</dbReference>
<feature type="domain" description="Checkpoint protein RAD24-like helical bundle" evidence="9">
    <location>
        <begin position="333"/>
        <end position="453"/>
    </location>
</feature>
<dbReference type="EMBL" id="LLZZ01000147">
    <property type="protein sequence ID" value="KTA99190.1"/>
    <property type="molecule type" value="Genomic_DNA"/>
</dbReference>
<feature type="region of interest" description="Disordered" evidence="8">
    <location>
        <begin position="1"/>
        <end position="21"/>
    </location>
</feature>
<comment type="similarity">
    <text evidence="2">Belongs to the rad17/RAD24 family.</text>
</comment>
<keyword evidence="3" id="KW-0547">Nucleotide-binding</keyword>
<dbReference type="VEuPathDB" id="FungiDB:CAGL0L11968g"/>
<dbReference type="PANTHER" id="PTHR12172">
    <property type="entry name" value="CELL CYCLE CHECKPOINT PROTEIN RAD17"/>
    <property type="match status" value="1"/>
</dbReference>
<keyword evidence="7" id="KW-0131">Cell cycle</keyword>
<organism evidence="10 12">
    <name type="scientific">Candida glabrata</name>
    <name type="common">Yeast</name>
    <name type="synonym">Torulopsis glabrata</name>
    <dbReference type="NCBI Taxonomy" id="5478"/>
    <lineage>
        <taxon>Eukaryota</taxon>
        <taxon>Fungi</taxon>
        <taxon>Dikarya</taxon>
        <taxon>Ascomycota</taxon>
        <taxon>Saccharomycotina</taxon>
        <taxon>Saccharomycetes</taxon>
        <taxon>Saccharomycetales</taxon>
        <taxon>Saccharomycetaceae</taxon>
        <taxon>Nakaseomyces</taxon>
    </lineage>
</organism>
<dbReference type="AlphaFoldDB" id="A0A0W0CHX8"/>
<dbReference type="GO" id="GO:0033314">
    <property type="term" value="P:mitotic DNA replication checkpoint signaling"/>
    <property type="evidence" value="ECO:0007669"/>
    <property type="project" value="TreeGrafter"/>
</dbReference>
<dbReference type="Gene3D" id="3.40.50.300">
    <property type="entry name" value="P-loop containing nucleotide triphosphate hydrolases"/>
    <property type="match status" value="1"/>
</dbReference>
<evidence type="ECO:0000256" key="5">
    <source>
        <dbReference type="ARBA" id="ARBA00022840"/>
    </source>
</evidence>
<evidence type="ECO:0000313" key="11">
    <source>
        <dbReference type="EMBL" id="KTB02847.1"/>
    </source>
</evidence>
<dbReference type="GO" id="GO:0000077">
    <property type="term" value="P:DNA damage checkpoint signaling"/>
    <property type="evidence" value="ECO:0007669"/>
    <property type="project" value="EnsemblFungi"/>
</dbReference>
<reference evidence="10 12" key="1">
    <citation type="submission" date="2015-10" db="EMBL/GenBank/DDBJ databases">
        <title>Draft genomes sequences of Candida glabrata isolates 1A, 1B, 2A, 2B, 3A and 3B.</title>
        <authorList>
            <person name="Haavelsrud O.E."/>
            <person name="Gaustad P."/>
        </authorList>
    </citation>
    <scope>NUCLEOTIDE SEQUENCE [LARGE SCALE GENOMIC DNA]</scope>
    <source>
        <strain evidence="10">910700640</strain>
    </source>
</reference>
<keyword evidence="5" id="KW-0067">ATP-binding</keyword>
<dbReference type="InterPro" id="IPR027417">
    <property type="entry name" value="P-loop_NTPase"/>
</dbReference>
<protein>
    <submittedName>
        <fullName evidence="10">Checkpoint protein RAD24</fullName>
    </submittedName>
</protein>
<dbReference type="EMBL" id="LLZZ01000122">
    <property type="protein sequence ID" value="KTB02847.1"/>
    <property type="molecule type" value="Genomic_DNA"/>
</dbReference>
<feature type="region of interest" description="Disordered" evidence="8">
    <location>
        <begin position="636"/>
        <end position="661"/>
    </location>
</feature>
<dbReference type="Proteomes" id="UP000054886">
    <property type="component" value="Unassembled WGS sequence"/>
</dbReference>
<comment type="subcellular location">
    <subcellularLocation>
        <location evidence="1">Nucleus</location>
    </subcellularLocation>
</comment>
<dbReference type="SUPFAM" id="SSF52540">
    <property type="entry name" value="P-loop containing nucleoside triphosphate hydrolases"/>
    <property type="match status" value="1"/>
</dbReference>
<dbReference type="InterPro" id="IPR004582">
    <property type="entry name" value="Checkpoint_prot_Rad17_Rad24"/>
</dbReference>
<dbReference type="GO" id="GO:0031389">
    <property type="term" value="C:Rad17 RFC-like complex"/>
    <property type="evidence" value="ECO:0007669"/>
    <property type="project" value="EnsemblFungi"/>
</dbReference>
<accession>A0A0W0CHX8</accession>
<evidence type="ECO:0000256" key="4">
    <source>
        <dbReference type="ARBA" id="ARBA00022763"/>
    </source>
</evidence>
<feature type="compositionally biased region" description="Acidic residues" evidence="8">
    <location>
        <begin position="652"/>
        <end position="661"/>
    </location>
</feature>
<keyword evidence="4" id="KW-0227">DNA damage</keyword>
<dbReference type="InterPro" id="IPR057927">
    <property type="entry name" value="RAD24-like_helical"/>
</dbReference>
<dbReference type="GO" id="GO:0007131">
    <property type="term" value="P:reciprocal meiotic recombination"/>
    <property type="evidence" value="ECO:0007669"/>
    <property type="project" value="EnsemblFungi"/>
</dbReference>
<dbReference type="GO" id="GO:0003682">
    <property type="term" value="F:chromatin binding"/>
    <property type="evidence" value="ECO:0007669"/>
    <property type="project" value="TreeGrafter"/>
</dbReference>
<keyword evidence="6" id="KW-0539">Nucleus</keyword>
<dbReference type="GO" id="GO:0005524">
    <property type="term" value="F:ATP binding"/>
    <property type="evidence" value="ECO:0007669"/>
    <property type="project" value="UniProtKB-KW"/>
</dbReference>
<name>A0A0W0CHX8_CANGB</name>
<evidence type="ECO:0000256" key="2">
    <source>
        <dbReference type="ARBA" id="ARBA00006168"/>
    </source>
</evidence>
<dbReference type="VEuPathDB" id="FungiDB:GVI51_L11913"/>
<dbReference type="PANTHER" id="PTHR12172:SF0">
    <property type="entry name" value="CELL CYCLE CHECKPOINT PROTEIN RAD17"/>
    <property type="match status" value="1"/>
</dbReference>
<sequence>MDISGKSTPVRTPSRASSPVKISQLFRPRSLRKTLEQLESTSNYNHVTQENTDGAWYITCSPRNIDEVALHKRKLADVKEAFLSMLQSNSSMQRPRILLLTGPSGCSKSTVIKLLAEQYIPNIRKEYLTAGPYNYSTTDNRKVINEYNNNSNLIGQSHMDSFAEYLRHAKYLTGRNLSLMLVEDLPNVSHKETRREFQKLLLQWLYSPEALLPPLIICLTECELKPENDNKNFNYIGTDYLFTAETVLGQQILSHPLLKRIKFNPINATLMKKHLNIVSHMNAGTLKNNGKWNDVSGYISDVAKNTGDIRSGISNLQFWACSSSNNKISFLRENNVSYFHAIGKIIYGSREFDNDNDMINNLIASNTGTIFNDNFKLGLFENYVTYNKGDIPLTTALSITDTFSQNDKLAYVPESLEYLIRSVRDKLGAVKSGDGLLHGKTYFPREGKIRKLQHVFNFSMDDYNLINFKKYQSYEQYKTIKLLMGYYGPYIRKKRNYKKKSLKYFLDSMEKNSSEYKAIINQNLETFMVNEDIDILERIGGELKTVETELELAGGDDEEREELTSINRLQQERQTKMALLQKEEDQSNEIDTFGGDEILNTNFGFEENIEDSSDNETENIELDDDADNSLIEFLSQQPPKVVERSQDKIDDNLSDSDLDDL</sequence>
<dbReference type="VEuPathDB" id="FungiDB:B1J91_L11968g"/>